<dbReference type="Proteomes" id="UP001164746">
    <property type="component" value="Chromosome 3"/>
</dbReference>
<evidence type="ECO:0000313" key="1">
    <source>
        <dbReference type="EMBL" id="WAQ99307.1"/>
    </source>
</evidence>
<sequence length="405" mass="46052">MSKLDWFWRWFIVTKIYTKGWGNPVDMKRIMLLRKRLGNREALSKILPRDYPVYIDKETRSSDFRLLEGHFLSPVNDHCPGIMPKDVEVARFEMVLPNEWKSDLRPIRSSLHHVTDLFVMGAGLIMESNILFNWLDRQGYGPLGATGVSMGGHMASLGACSWHKPISLIPCLAGSTAAGVFTHGVLSTAIPWKILEKQYQDVDLFREEIMGLIESPEPYWNSKVSMYQRGKDFFHKLKDDCLEGAGPNSQENQPDLLVHSAHTHRDIIGADLASDSFYKPSITCDTSHISGQSASEDHVISKPQENGSSQGWVNSIVKSIPRYLNLYKGKNDNSEAMRKQLELDCKHFMKGVMDECTHLDNFSRPLDPELIKIVIAKDDEYIPHSGYMKLEHIWPGSQGSHRRII</sequence>
<dbReference type="EMBL" id="CP111014">
    <property type="protein sequence ID" value="WAQ99307.1"/>
    <property type="molecule type" value="Genomic_DNA"/>
</dbReference>
<dbReference type="PANTHER" id="PTHR13617:SF14">
    <property type="entry name" value="PROTEIN ABHD18"/>
    <property type="match status" value="1"/>
</dbReference>
<gene>
    <name evidence="1" type="ORF">MAR_023680</name>
</gene>
<dbReference type="SUPFAM" id="SSF53474">
    <property type="entry name" value="alpha/beta-Hydrolases"/>
    <property type="match status" value="1"/>
</dbReference>
<keyword evidence="2" id="KW-1185">Reference proteome</keyword>
<reference evidence="1" key="1">
    <citation type="submission" date="2022-11" db="EMBL/GenBank/DDBJ databases">
        <title>Centuries of genome instability and evolution in soft-shell clam transmissible cancer (bioRxiv).</title>
        <authorList>
            <person name="Hart S.F.M."/>
            <person name="Yonemitsu M.A."/>
            <person name="Giersch R.M."/>
            <person name="Beal B.F."/>
            <person name="Arriagada G."/>
            <person name="Davis B.W."/>
            <person name="Ostrander E.A."/>
            <person name="Goff S.P."/>
            <person name="Metzger M.J."/>
        </authorList>
    </citation>
    <scope>NUCLEOTIDE SEQUENCE</scope>
    <source>
        <strain evidence="1">MELC-2E11</strain>
        <tissue evidence="1">Siphon/mantle</tissue>
    </source>
</reference>
<organism evidence="1 2">
    <name type="scientific">Mya arenaria</name>
    <name type="common">Soft-shell clam</name>
    <dbReference type="NCBI Taxonomy" id="6604"/>
    <lineage>
        <taxon>Eukaryota</taxon>
        <taxon>Metazoa</taxon>
        <taxon>Spiralia</taxon>
        <taxon>Lophotrochozoa</taxon>
        <taxon>Mollusca</taxon>
        <taxon>Bivalvia</taxon>
        <taxon>Autobranchia</taxon>
        <taxon>Heteroconchia</taxon>
        <taxon>Euheterodonta</taxon>
        <taxon>Imparidentia</taxon>
        <taxon>Neoheterodontei</taxon>
        <taxon>Myida</taxon>
        <taxon>Myoidea</taxon>
        <taxon>Myidae</taxon>
        <taxon>Mya</taxon>
    </lineage>
</organism>
<dbReference type="Pfam" id="PF09752">
    <property type="entry name" value="ABHD18"/>
    <property type="match status" value="2"/>
</dbReference>
<name>A0ABY7DNN7_MYAAR</name>
<accession>A0ABY7DNN7</accession>
<evidence type="ECO:0000313" key="2">
    <source>
        <dbReference type="Proteomes" id="UP001164746"/>
    </source>
</evidence>
<protein>
    <submittedName>
        <fullName evidence="1">ABD18-like protein</fullName>
    </submittedName>
</protein>
<proteinExistence type="predicted"/>
<dbReference type="InterPro" id="IPR019149">
    <property type="entry name" value="ABHD18"/>
</dbReference>
<dbReference type="InterPro" id="IPR029058">
    <property type="entry name" value="AB_hydrolase_fold"/>
</dbReference>
<dbReference type="PANTHER" id="PTHR13617">
    <property type="entry name" value="PROTEIN ABHD18"/>
    <property type="match status" value="1"/>
</dbReference>